<organism evidence="3 4">
    <name type="scientific">Polyporus arcularius HHB13444</name>
    <dbReference type="NCBI Taxonomy" id="1314778"/>
    <lineage>
        <taxon>Eukaryota</taxon>
        <taxon>Fungi</taxon>
        <taxon>Dikarya</taxon>
        <taxon>Basidiomycota</taxon>
        <taxon>Agaricomycotina</taxon>
        <taxon>Agaricomycetes</taxon>
        <taxon>Polyporales</taxon>
        <taxon>Polyporaceae</taxon>
        <taxon>Polyporus</taxon>
    </lineage>
</organism>
<feature type="region of interest" description="Disordered" evidence="1">
    <location>
        <begin position="101"/>
        <end position="149"/>
    </location>
</feature>
<dbReference type="STRING" id="1314778.A0A5C3PH35"/>
<feature type="transmembrane region" description="Helical" evidence="2">
    <location>
        <begin position="625"/>
        <end position="648"/>
    </location>
</feature>
<dbReference type="InParanoid" id="A0A5C3PH35"/>
<feature type="transmembrane region" description="Helical" evidence="2">
    <location>
        <begin position="591"/>
        <end position="613"/>
    </location>
</feature>
<feature type="transmembrane region" description="Helical" evidence="2">
    <location>
        <begin position="540"/>
        <end position="560"/>
    </location>
</feature>
<sequence length="736" mass="82938">MGPDTSGEVEVVTVCASRRPLSALDLHLDHPHGQFLQPGDIPTRPASMLLPGQSPVHSTSDMLHPYSYTHSNGSKASNISISVQSTSEPGPSRGRHLLMAHGRPEGGPTPRAAARGISRIASRPPSRTTSRSRSRAQSQTPRCSVADLPCPVTAPSTDSHRSVALPNGDVAQRTPETIPSISLHHAPREDIWPILEIPRYDNYATVSPRRTEWKLPAVTTDFPLENIPPDWVGHTHPEGRLYFHNPLKRIYTDIDVRDPKLLDLLGRFSAQIDEMVHEQGLELPPDHDLVLWLEWRRISQSGYNWIYYFVDHSKQTLFWIEDYDPVTTLDMDEVLALNSPYDIKYELHARYWGHMELYPHGREIPQDVWTELSGILLFADLDVTTSMTTTVTYRAEEIHRMLAIAKSAKAVEKTVYATVVVARLMAIFTRQRWLNCYGQTHARLGRDQSVYNNPKPRRTPLIRVLAPLFWNAPDVHLRGLEKIFIDGVIAVVPWGTFIGKLQNEWQEFVLYATVLLNANVAFLAIPSVDNGPNDVTAAQISSYLSIVTSIGSILLGLLLIRQHRVKAKETADDANAFLRSRRHTMMGLETLAIIYSLPYALLMWAMVTFLVAFSFECFGTTDRVAVFTTAATWIAIAFLVVWTIYTGWEGCETSVWERHRQLLLRTYERAIPERLRTGLAKMHGRNKQAVRKLSVQAHSLGTKIQSCVWMQPLSLRALPHVNDPPTTDRSSHVSSV</sequence>
<evidence type="ECO:0000256" key="2">
    <source>
        <dbReference type="SAM" id="Phobius"/>
    </source>
</evidence>
<dbReference type="Proteomes" id="UP000308197">
    <property type="component" value="Unassembled WGS sequence"/>
</dbReference>
<keyword evidence="2" id="KW-0812">Transmembrane</keyword>
<evidence type="ECO:0000256" key="1">
    <source>
        <dbReference type="SAM" id="MobiDB-lite"/>
    </source>
</evidence>
<feature type="transmembrane region" description="Helical" evidence="2">
    <location>
        <begin position="483"/>
        <end position="501"/>
    </location>
</feature>
<keyword evidence="2" id="KW-1133">Transmembrane helix</keyword>
<dbReference type="AlphaFoldDB" id="A0A5C3PH35"/>
<evidence type="ECO:0000313" key="4">
    <source>
        <dbReference type="Proteomes" id="UP000308197"/>
    </source>
</evidence>
<feature type="compositionally biased region" description="Low complexity" evidence="1">
    <location>
        <begin position="111"/>
        <end position="142"/>
    </location>
</feature>
<accession>A0A5C3PH35</accession>
<keyword evidence="4" id="KW-1185">Reference proteome</keyword>
<evidence type="ECO:0000313" key="3">
    <source>
        <dbReference type="EMBL" id="TFK88159.1"/>
    </source>
</evidence>
<keyword evidence="2" id="KW-0472">Membrane</keyword>
<feature type="transmembrane region" description="Helical" evidence="2">
    <location>
        <begin position="508"/>
        <end position="528"/>
    </location>
</feature>
<reference evidence="3 4" key="1">
    <citation type="journal article" date="2019" name="Nat. Ecol. Evol.">
        <title>Megaphylogeny resolves global patterns of mushroom evolution.</title>
        <authorList>
            <person name="Varga T."/>
            <person name="Krizsan K."/>
            <person name="Foldi C."/>
            <person name="Dima B."/>
            <person name="Sanchez-Garcia M."/>
            <person name="Sanchez-Ramirez S."/>
            <person name="Szollosi G.J."/>
            <person name="Szarkandi J.G."/>
            <person name="Papp V."/>
            <person name="Albert L."/>
            <person name="Andreopoulos W."/>
            <person name="Angelini C."/>
            <person name="Antonin V."/>
            <person name="Barry K.W."/>
            <person name="Bougher N.L."/>
            <person name="Buchanan P."/>
            <person name="Buyck B."/>
            <person name="Bense V."/>
            <person name="Catcheside P."/>
            <person name="Chovatia M."/>
            <person name="Cooper J."/>
            <person name="Damon W."/>
            <person name="Desjardin D."/>
            <person name="Finy P."/>
            <person name="Geml J."/>
            <person name="Haridas S."/>
            <person name="Hughes K."/>
            <person name="Justo A."/>
            <person name="Karasinski D."/>
            <person name="Kautmanova I."/>
            <person name="Kiss B."/>
            <person name="Kocsube S."/>
            <person name="Kotiranta H."/>
            <person name="LaButti K.M."/>
            <person name="Lechner B.E."/>
            <person name="Liimatainen K."/>
            <person name="Lipzen A."/>
            <person name="Lukacs Z."/>
            <person name="Mihaltcheva S."/>
            <person name="Morgado L.N."/>
            <person name="Niskanen T."/>
            <person name="Noordeloos M.E."/>
            <person name="Ohm R.A."/>
            <person name="Ortiz-Santana B."/>
            <person name="Ovrebo C."/>
            <person name="Racz N."/>
            <person name="Riley R."/>
            <person name="Savchenko A."/>
            <person name="Shiryaev A."/>
            <person name="Soop K."/>
            <person name="Spirin V."/>
            <person name="Szebenyi C."/>
            <person name="Tomsovsky M."/>
            <person name="Tulloss R.E."/>
            <person name="Uehling J."/>
            <person name="Grigoriev I.V."/>
            <person name="Vagvolgyi C."/>
            <person name="Papp T."/>
            <person name="Martin F.M."/>
            <person name="Miettinen O."/>
            <person name="Hibbett D.S."/>
            <person name="Nagy L.G."/>
        </authorList>
    </citation>
    <scope>NUCLEOTIDE SEQUENCE [LARGE SCALE GENOMIC DNA]</scope>
    <source>
        <strain evidence="3 4">HHB13444</strain>
    </source>
</reference>
<gene>
    <name evidence="3" type="ORF">K466DRAFT_585797</name>
</gene>
<name>A0A5C3PH35_9APHY</name>
<evidence type="ECO:0008006" key="5">
    <source>
        <dbReference type="Google" id="ProtNLM"/>
    </source>
</evidence>
<protein>
    <recommendedName>
        <fullName evidence="5">WW domain-containing protein</fullName>
    </recommendedName>
</protein>
<proteinExistence type="predicted"/>
<dbReference type="EMBL" id="ML211124">
    <property type="protein sequence ID" value="TFK88159.1"/>
    <property type="molecule type" value="Genomic_DNA"/>
</dbReference>